<organism evidence="2 3">
    <name type="scientific">Linnemannia gamsii</name>
    <dbReference type="NCBI Taxonomy" id="64522"/>
    <lineage>
        <taxon>Eukaryota</taxon>
        <taxon>Fungi</taxon>
        <taxon>Fungi incertae sedis</taxon>
        <taxon>Mucoromycota</taxon>
        <taxon>Mortierellomycotina</taxon>
        <taxon>Mortierellomycetes</taxon>
        <taxon>Mortierellales</taxon>
        <taxon>Mortierellaceae</taxon>
        <taxon>Linnemannia</taxon>
    </lineage>
</organism>
<accession>A0A9P6QXJ6</accession>
<feature type="compositionally biased region" description="Basic and acidic residues" evidence="1">
    <location>
        <begin position="571"/>
        <end position="582"/>
    </location>
</feature>
<feature type="compositionally biased region" description="Low complexity" evidence="1">
    <location>
        <begin position="92"/>
        <end position="107"/>
    </location>
</feature>
<feature type="region of interest" description="Disordered" evidence="1">
    <location>
        <begin position="81"/>
        <end position="121"/>
    </location>
</feature>
<proteinExistence type="predicted"/>
<gene>
    <name evidence="2" type="ORF">BGZ97_003167</name>
</gene>
<evidence type="ECO:0000313" key="2">
    <source>
        <dbReference type="EMBL" id="KAG0300553.1"/>
    </source>
</evidence>
<evidence type="ECO:0000313" key="3">
    <source>
        <dbReference type="Proteomes" id="UP000823405"/>
    </source>
</evidence>
<dbReference type="OrthoDB" id="2562743at2759"/>
<feature type="compositionally biased region" description="Low complexity" evidence="1">
    <location>
        <begin position="1"/>
        <end position="13"/>
    </location>
</feature>
<feature type="compositionally biased region" description="Low complexity" evidence="1">
    <location>
        <begin position="549"/>
        <end position="564"/>
    </location>
</feature>
<keyword evidence="3" id="KW-1185">Reference proteome</keyword>
<feature type="region of interest" description="Disordered" evidence="1">
    <location>
        <begin position="1"/>
        <end position="20"/>
    </location>
</feature>
<sequence>MANTTNTTNTTGTAGEGGVLPFSDRIRAAEHRFTALTQNIAHFSPLKTQLDKHNLTIERIESDIKKKTVLLKDCQDKLKSISKRPQTSGQGSHVSLHNHASLSSSSSEGDHASEANAVAAQHQATKEALEALNGQLLAAKILHIGLTRQVAQYFESRSDLQALLEEIFSGSTPEHPSEDALERELEQITADIAKVKADFETHRAAKNEFKEIRRYVDIWNDSIEKQIATNPKDASKPLKKLVPFFSGPKPPSYAKVADAHMVTARGLVPTLDDIGMLSDIKMDTVNDTSNELIIYTAKFKDGYNSLSHTLEVLHKKSRVLKKKKNQCIEKLFSERCRIFSVELQEHYRSIGESLAGGSGSIAGESSSTDTVAGSGATSSSAGATTMLSGGRLVMHRQHVEGSLDAYSSEGSSLGGYHSQELLLDTEELPSYFQHQQSTPHHYYQQQLHRRTGSLGSPAHSSSASSSISLNSPYPGIVGGATILDSPPDYVRDESVVTITNTAYTAMDMGGPLTVAAAAEDEEDALFRAYRHRYDTRARQNSDPRSRPVTMTTTTTRSRAGTGSMDTPPGYDETRYHTVVDPV</sequence>
<feature type="region of interest" description="Disordered" evidence="1">
    <location>
        <begin position="434"/>
        <end position="467"/>
    </location>
</feature>
<comment type="caution">
    <text evidence="2">The sequence shown here is derived from an EMBL/GenBank/DDBJ whole genome shotgun (WGS) entry which is preliminary data.</text>
</comment>
<dbReference type="AlphaFoldDB" id="A0A9P6QXJ6"/>
<evidence type="ECO:0000256" key="1">
    <source>
        <dbReference type="SAM" id="MobiDB-lite"/>
    </source>
</evidence>
<feature type="compositionally biased region" description="Low complexity" evidence="1">
    <location>
        <begin position="361"/>
        <end position="380"/>
    </location>
</feature>
<feature type="compositionally biased region" description="Polar residues" evidence="1">
    <location>
        <begin position="434"/>
        <end position="446"/>
    </location>
</feature>
<dbReference type="Proteomes" id="UP000823405">
    <property type="component" value="Unassembled WGS sequence"/>
</dbReference>
<feature type="region of interest" description="Disordered" evidence="1">
    <location>
        <begin position="535"/>
        <end position="582"/>
    </location>
</feature>
<reference evidence="2" key="1">
    <citation type="journal article" date="2020" name="Fungal Divers.">
        <title>Resolving the Mortierellaceae phylogeny through synthesis of multi-gene phylogenetics and phylogenomics.</title>
        <authorList>
            <person name="Vandepol N."/>
            <person name="Liber J."/>
            <person name="Desiro A."/>
            <person name="Na H."/>
            <person name="Kennedy M."/>
            <person name="Barry K."/>
            <person name="Grigoriev I.V."/>
            <person name="Miller A.N."/>
            <person name="O'Donnell K."/>
            <person name="Stajich J.E."/>
            <person name="Bonito G."/>
        </authorList>
    </citation>
    <scope>NUCLEOTIDE SEQUENCE</scope>
    <source>
        <strain evidence="2">NVP60</strain>
    </source>
</reference>
<dbReference type="EMBL" id="JAAAIN010001737">
    <property type="protein sequence ID" value="KAG0300553.1"/>
    <property type="molecule type" value="Genomic_DNA"/>
</dbReference>
<name>A0A9P6QXJ6_9FUNG</name>
<feature type="region of interest" description="Disordered" evidence="1">
    <location>
        <begin position="358"/>
        <end position="380"/>
    </location>
</feature>
<feature type="compositionally biased region" description="Basic and acidic residues" evidence="1">
    <location>
        <begin position="535"/>
        <end position="545"/>
    </location>
</feature>
<protein>
    <submittedName>
        <fullName evidence="2">Uncharacterized protein</fullName>
    </submittedName>
</protein>
<feature type="compositionally biased region" description="Low complexity" evidence="1">
    <location>
        <begin position="452"/>
        <end position="467"/>
    </location>
</feature>